<reference evidence="1" key="1">
    <citation type="submission" date="2019-09" db="EMBL/GenBank/DDBJ databases">
        <title>Characterisation of the sponge microbiome using genome-centric metagenomics.</title>
        <authorList>
            <person name="Engelberts J.P."/>
            <person name="Robbins S.J."/>
            <person name="De Goeij J.M."/>
            <person name="Aranda M."/>
            <person name="Bell S.C."/>
            <person name="Webster N.S."/>
        </authorList>
    </citation>
    <scope>NUCLEOTIDE SEQUENCE</scope>
    <source>
        <strain evidence="1">SB0662_bin_9</strain>
    </source>
</reference>
<dbReference type="EMBL" id="VXPY01000113">
    <property type="protein sequence ID" value="MYD91778.1"/>
    <property type="molecule type" value="Genomic_DNA"/>
</dbReference>
<dbReference type="InterPro" id="IPR021799">
    <property type="entry name" value="PIN-like_prokaryotic"/>
</dbReference>
<evidence type="ECO:0000313" key="1">
    <source>
        <dbReference type="EMBL" id="MYD91778.1"/>
    </source>
</evidence>
<organism evidence="1">
    <name type="scientific">Caldilineaceae bacterium SB0662_bin_9</name>
    <dbReference type="NCBI Taxonomy" id="2605258"/>
    <lineage>
        <taxon>Bacteria</taxon>
        <taxon>Bacillati</taxon>
        <taxon>Chloroflexota</taxon>
        <taxon>Caldilineae</taxon>
        <taxon>Caldilineales</taxon>
        <taxon>Caldilineaceae</taxon>
    </lineage>
</organism>
<comment type="caution">
    <text evidence="1">The sequence shown here is derived from an EMBL/GenBank/DDBJ whole genome shotgun (WGS) entry which is preliminary data.</text>
</comment>
<dbReference type="AlphaFoldDB" id="A0A6B1DX07"/>
<dbReference type="SUPFAM" id="SSF88723">
    <property type="entry name" value="PIN domain-like"/>
    <property type="match status" value="1"/>
</dbReference>
<sequence length="166" mass="18129">MSYVHTPARHMLHKGGLLGALCNLPYRLIIPLPVRASNLLDFSDQQWQHLDDRGMITHDLTPTEVAQALVLKERHRALSANDCFCLVTALANRGIILTGDALLRKVAASEGLRVHGVLWVIDELALAGACATSLLVDALRAWQGDSAVFLPQHEISNRLESLAGLL</sequence>
<dbReference type="Pfam" id="PF11848">
    <property type="entry name" value="DUF3368"/>
    <property type="match status" value="1"/>
</dbReference>
<gene>
    <name evidence="1" type="ORF">F4Y08_15835</name>
</gene>
<name>A0A6B1DX07_9CHLR</name>
<proteinExistence type="predicted"/>
<dbReference type="InterPro" id="IPR029060">
    <property type="entry name" value="PIN-like_dom_sf"/>
</dbReference>
<protein>
    <submittedName>
        <fullName evidence="1">Type II toxin-antitoxin system VapC family toxin</fullName>
    </submittedName>
</protein>
<accession>A0A6B1DX07</accession>